<feature type="region of interest" description="Disordered" evidence="1">
    <location>
        <begin position="125"/>
        <end position="147"/>
    </location>
</feature>
<dbReference type="EMBL" id="SMKI01000178">
    <property type="protein sequence ID" value="TDC73857.1"/>
    <property type="molecule type" value="Genomic_DNA"/>
</dbReference>
<evidence type="ECO:0000313" key="3">
    <source>
        <dbReference type="EMBL" id="TDC73857.1"/>
    </source>
</evidence>
<dbReference type="Proteomes" id="UP000295345">
    <property type="component" value="Unassembled WGS sequence"/>
</dbReference>
<dbReference type="OrthoDB" id="1256785at2"/>
<feature type="domain" description="SnoaL-like" evidence="2">
    <location>
        <begin position="35"/>
        <end position="116"/>
    </location>
</feature>
<dbReference type="SUPFAM" id="SSF54427">
    <property type="entry name" value="NTF2-like"/>
    <property type="match status" value="1"/>
</dbReference>
<dbReference type="Pfam" id="PF12680">
    <property type="entry name" value="SnoaL_2"/>
    <property type="match status" value="1"/>
</dbReference>
<protein>
    <submittedName>
        <fullName evidence="3">Nuclear transport factor 2 family protein</fullName>
    </submittedName>
</protein>
<keyword evidence="4" id="KW-1185">Reference proteome</keyword>
<dbReference type="InterPro" id="IPR032710">
    <property type="entry name" value="NTF2-like_dom_sf"/>
</dbReference>
<evidence type="ECO:0000259" key="2">
    <source>
        <dbReference type="Pfam" id="PF12680"/>
    </source>
</evidence>
<dbReference type="RefSeq" id="WP_132819062.1">
    <property type="nucleotide sequence ID" value="NZ_SMKI01000178.1"/>
</dbReference>
<sequence length="147" mass="16729">MSPFTDTDPKQFIADFYASFHNDLLGSDEDPGLIVDRYHTPDVVQVADGHWMDRDKLVAHTRPVRKNRPSGRWDVHDALVSGDRIAARFTLYVTNRTRDLAIESHMFAQFTDDGRMRQAHILTRTLPADAGPGQPMPEMSERQVRPA</sequence>
<evidence type="ECO:0000256" key="1">
    <source>
        <dbReference type="SAM" id="MobiDB-lite"/>
    </source>
</evidence>
<dbReference type="AlphaFoldDB" id="A0A4R4T9R8"/>
<evidence type="ECO:0000313" key="4">
    <source>
        <dbReference type="Proteomes" id="UP000295345"/>
    </source>
</evidence>
<gene>
    <name evidence="3" type="ORF">E1283_17835</name>
</gene>
<organism evidence="3 4">
    <name type="scientific">Streptomyces hainanensis</name>
    <dbReference type="NCBI Taxonomy" id="402648"/>
    <lineage>
        <taxon>Bacteria</taxon>
        <taxon>Bacillati</taxon>
        <taxon>Actinomycetota</taxon>
        <taxon>Actinomycetes</taxon>
        <taxon>Kitasatosporales</taxon>
        <taxon>Streptomycetaceae</taxon>
        <taxon>Streptomyces</taxon>
    </lineage>
</organism>
<proteinExistence type="predicted"/>
<reference evidence="3 4" key="1">
    <citation type="submission" date="2019-03" db="EMBL/GenBank/DDBJ databases">
        <title>Draft genome sequences of novel Actinobacteria.</title>
        <authorList>
            <person name="Sahin N."/>
            <person name="Ay H."/>
            <person name="Saygin H."/>
        </authorList>
    </citation>
    <scope>NUCLEOTIDE SEQUENCE [LARGE SCALE GENOMIC DNA]</scope>
    <source>
        <strain evidence="3 4">DSM 41900</strain>
    </source>
</reference>
<accession>A0A4R4T9R8</accession>
<name>A0A4R4T9R8_9ACTN</name>
<comment type="caution">
    <text evidence="3">The sequence shown here is derived from an EMBL/GenBank/DDBJ whole genome shotgun (WGS) entry which is preliminary data.</text>
</comment>
<dbReference type="InterPro" id="IPR037401">
    <property type="entry name" value="SnoaL-like"/>
</dbReference>
<dbReference type="Gene3D" id="3.10.450.50">
    <property type="match status" value="1"/>
</dbReference>